<protein>
    <recommendedName>
        <fullName evidence="2">VOC domain-containing protein</fullName>
    </recommendedName>
</protein>
<organism evidence="3 4">
    <name type="scientific">Leeuwenhoekiella blandensis (strain CECT 7118 / CCUG 51940 / KCTC 22103 / MED217)</name>
    <name type="common">Flavobacterium sp. (strain MED217)</name>
    <dbReference type="NCBI Taxonomy" id="398720"/>
    <lineage>
        <taxon>Bacteria</taxon>
        <taxon>Pseudomonadati</taxon>
        <taxon>Bacteroidota</taxon>
        <taxon>Flavobacteriia</taxon>
        <taxon>Flavobacteriales</taxon>
        <taxon>Flavobacteriaceae</taxon>
        <taxon>Leeuwenhoekiella</taxon>
    </lineage>
</organism>
<evidence type="ECO:0000259" key="2">
    <source>
        <dbReference type="PROSITE" id="PS51819"/>
    </source>
</evidence>
<dbReference type="Pfam" id="PF00903">
    <property type="entry name" value="Glyoxalase"/>
    <property type="match status" value="1"/>
</dbReference>
<proteinExistence type="predicted"/>
<feature type="chain" id="PRO_5002662458" description="VOC domain-containing protein" evidence="1">
    <location>
        <begin position="21"/>
        <end position="174"/>
    </location>
</feature>
<dbReference type="SUPFAM" id="SSF54593">
    <property type="entry name" value="Glyoxalase/Bleomycin resistance protein/Dihydroxybiphenyl dioxygenase"/>
    <property type="match status" value="1"/>
</dbReference>
<dbReference type="InterPro" id="IPR037523">
    <property type="entry name" value="VOC_core"/>
</dbReference>
<gene>
    <name evidence="3" type="ORF">MED217_03080</name>
</gene>
<dbReference type="Proteomes" id="UP000001601">
    <property type="component" value="Unassembled WGS sequence"/>
</dbReference>
<feature type="signal peptide" evidence="1">
    <location>
        <begin position="1"/>
        <end position="20"/>
    </location>
</feature>
<evidence type="ECO:0000256" key="1">
    <source>
        <dbReference type="SAM" id="SignalP"/>
    </source>
</evidence>
<dbReference type="OrthoDB" id="9792626at2"/>
<dbReference type="eggNOG" id="COG0346">
    <property type="taxonomic scope" value="Bacteria"/>
</dbReference>
<sequence>MRKFFFLCFFLLTTGLVLNAQTNFKKNALTAAIVVSDEAKALHFYRDILGMQEAGGFVIDSVFAKNLGLSKGKSFKVALLSFLDTPESSQLKIVSFTEVLKQEAAAVYDAVQEQFGLQYLTLQVHSLDPIMARAKKEGVQPQAATPLKLDDHVYLVLLRDPDGTFVEVIGDYSG</sequence>
<dbReference type="STRING" id="398720.MED217_03080"/>
<dbReference type="HOGENOM" id="CLU_1583883_0_0_10"/>
<dbReference type="InterPro" id="IPR004360">
    <property type="entry name" value="Glyas_Fos-R_dOase_dom"/>
</dbReference>
<keyword evidence="4" id="KW-1185">Reference proteome</keyword>
<dbReference type="RefSeq" id="WP_009779009.1">
    <property type="nucleotide sequence ID" value="NZ_CH672395.1"/>
</dbReference>
<comment type="caution">
    <text evidence="3">The sequence shown here is derived from an EMBL/GenBank/DDBJ whole genome shotgun (WGS) entry which is preliminary data.</text>
</comment>
<dbReference type="PROSITE" id="PS51819">
    <property type="entry name" value="VOC"/>
    <property type="match status" value="1"/>
</dbReference>
<dbReference type="InterPro" id="IPR029068">
    <property type="entry name" value="Glyas_Bleomycin-R_OHBP_Dase"/>
</dbReference>
<dbReference type="AlphaFoldDB" id="A3XK26"/>
<name>A3XK26_LEEBM</name>
<evidence type="ECO:0000313" key="4">
    <source>
        <dbReference type="Proteomes" id="UP000001601"/>
    </source>
</evidence>
<keyword evidence="1" id="KW-0732">Signal</keyword>
<feature type="domain" description="VOC" evidence="2">
    <location>
        <begin position="27"/>
        <end position="171"/>
    </location>
</feature>
<accession>A3XK26</accession>
<dbReference type="EMBL" id="AANC01000003">
    <property type="protein sequence ID" value="EAQ50100.1"/>
    <property type="molecule type" value="Genomic_DNA"/>
</dbReference>
<reference evidence="3 4" key="1">
    <citation type="journal article" date="2007" name="Nature">
        <title>Light stimulates growth of proteorhodopsin-containing marine Flavobacteria.</title>
        <authorList>
            <person name="Gomez-Consarnau L."/>
            <person name="Gonzalez J.M."/>
            <person name="Coll-Llado M."/>
            <person name="Gourdon P."/>
            <person name="Pascher T."/>
            <person name="Neutze R."/>
            <person name="Pedros-Alio C."/>
            <person name="Pinhassi J."/>
        </authorList>
    </citation>
    <scope>NUCLEOTIDE SEQUENCE [LARGE SCALE GENOMIC DNA]</scope>
    <source>
        <strain evidence="3 4">MED217</strain>
    </source>
</reference>
<evidence type="ECO:0000313" key="3">
    <source>
        <dbReference type="EMBL" id="EAQ50100.1"/>
    </source>
</evidence>
<dbReference type="Gene3D" id="3.10.180.10">
    <property type="entry name" value="2,3-Dihydroxybiphenyl 1,2-Dioxygenase, domain 1"/>
    <property type="match status" value="1"/>
</dbReference>